<feature type="transmembrane region" description="Helical" evidence="2">
    <location>
        <begin position="246"/>
        <end position="265"/>
    </location>
</feature>
<feature type="transmembrane region" description="Helical" evidence="2">
    <location>
        <begin position="127"/>
        <end position="146"/>
    </location>
</feature>
<keyword evidence="2" id="KW-0472">Membrane</keyword>
<dbReference type="AlphaFoldDB" id="A0A9K3PRW2"/>
<evidence type="ECO:0000313" key="4">
    <source>
        <dbReference type="Proteomes" id="UP000693970"/>
    </source>
</evidence>
<keyword evidence="2" id="KW-0812">Transmembrane</keyword>
<evidence type="ECO:0000256" key="1">
    <source>
        <dbReference type="SAM" id="MobiDB-lite"/>
    </source>
</evidence>
<reference evidence="3" key="2">
    <citation type="submission" date="2021-04" db="EMBL/GenBank/DDBJ databases">
        <authorList>
            <person name="Podell S."/>
        </authorList>
    </citation>
    <scope>NUCLEOTIDE SEQUENCE</scope>
    <source>
        <strain evidence="3">Hildebrandi</strain>
    </source>
</reference>
<sequence length="371" mass="40584">MASKPRNTEQGAAEAEAADVKQATKPPPSLAIDTSSVNLDDNDDRVDNDGPILSNTFMTCLLFIVHMATNSILLSAWNPTRCLFWNLAVCPPDLGWITTFLSLGHVQVVILLSSLARSVYGDPLEEVKFAHLVSSILCLEIAIGMFSKPDLHRPFLVIQLLVWTVLLACLQWFTYFEYDELLRIQQRAARFGGATPTPRELFLAVSRMQNTSTRSLGRVPGTPGRRSGFATPTNSYKSNRLRVRGYPILSLSLGIVIIGSFVQLMELILDEGKTSYYAGASGSISAASNSYQNSADMVTMDKWMVIVILAASLRFFNTLSQRAVLMGQIAGLMLHLIVLTAGPGELMEVEAMRATGIGTFFMILTAILGVL</sequence>
<keyword evidence="2" id="KW-1133">Transmembrane helix</keyword>
<feature type="transmembrane region" description="Helical" evidence="2">
    <location>
        <begin position="354"/>
        <end position="370"/>
    </location>
</feature>
<feature type="transmembrane region" description="Helical" evidence="2">
    <location>
        <begin position="158"/>
        <end position="178"/>
    </location>
</feature>
<name>A0A9K3PRW2_9STRA</name>
<accession>A0A9K3PRW2</accession>
<evidence type="ECO:0000313" key="3">
    <source>
        <dbReference type="EMBL" id="KAG7357146.1"/>
    </source>
</evidence>
<protein>
    <submittedName>
        <fullName evidence="3">Uncharacterized protein</fullName>
    </submittedName>
</protein>
<reference evidence="3" key="1">
    <citation type="journal article" date="2021" name="Sci. Rep.">
        <title>Diploid genomic architecture of Nitzschia inconspicua, an elite biomass production diatom.</title>
        <authorList>
            <person name="Oliver A."/>
            <person name="Podell S."/>
            <person name="Pinowska A."/>
            <person name="Traller J.C."/>
            <person name="Smith S.R."/>
            <person name="McClure R."/>
            <person name="Beliaev A."/>
            <person name="Bohutskyi P."/>
            <person name="Hill E.A."/>
            <person name="Rabines A."/>
            <person name="Zheng H."/>
            <person name="Allen L.Z."/>
            <person name="Kuo A."/>
            <person name="Grigoriev I.V."/>
            <person name="Allen A.E."/>
            <person name="Hazlebeck D."/>
            <person name="Allen E.E."/>
        </authorList>
    </citation>
    <scope>NUCLEOTIDE SEQUENCE</scope>
    <source>
        <strain evidence="3">Hildebrandi</strain>
    </source>
</reference>
<dbReference type="Proteomes" id="UP000693970">
    <property type="component" value="Unassembled WGS sequence"/>
</dbReference>
<feature type="transmembrane region" description="Helical" evidence="2">
    <location>
        <begin position="94"/>
        <end position="115"/>
    </location>
</feature>
<evidence type="ECO:0000256" key="2">
    <source>
        <dbReference type="SAM" id="Phobius"/>
    </source>
</evidence>
<feature type="transmembrane region" description="Helical" evidence="2">
    <location>
        <begin position="300"/>
        <end position="316"/>
    </location>
</feature>
<organism evidence="3 4">
    <name type="scientific">Nitzschia inconspicua</name>
    <dbReference type="NCBI Taxonomy" id="303405"/>
    <lineage>
        <taxon>Eukaryota</taxon>
        <taxon>Sar</taxon>
        <taxon>Stramenopiles</taxon>
        <taxon>Ochrophyta</taxon>
        <taxon>Bacillariophyta</taxon>
        <taxon>Bacillariophyceae</taxon>
        <taxon>Bacillariophycidae</taxon>
        <taxon>Bacillariales</taxon>
        <taxon>Bacillariaceae</taxon>
        <taxon>Nitzschia</taxon>
    </lineage>
</organism>
<feature type="transmembrane region" description="Helical" evidence="2">
    <location>
        <begin position="52"/>
        <end position="74"/>
    </location>
</feature>
<feature type="transmembrane region" description="Helical" evidence="2">
    <location>
        <begin position="323"/>
        <end position="342"/>
    </location>
</feature>
<feature type="region of interest" description="Disordered" evidence="1">
    <location>
        <begin position="1"/>
        <end position="45"/>
    </location>
</feature>
<comment type="caution">
    <text evidence="3">The sequence shown here is derived from an EMBL/GenBank/DDBJ whole genome shotgun (WGS) entry which is preliminary data.</text>
</comment>
<keyword evidence="4" id="KW-1185">Reference proteome</keyword>
<feature type="region of interest" description="Disordered" evidence="1">
    <location>
        <begin position="213"/>
        <end position="232"/>
    </location>
</feature>
<dbReference type="EMBL" id="JAGRRH010000015">
    <property type="protein sequence ID" value="KAG7357146.1"/>
    <property type="molecule type" value="Genomic_DNA"/>
</dbReference>
<gene>
    <name evidence="3" type="ORF">IV203_001834</name>
</gene>
<proteinExistence type="predicted"/>